<dbReference type="SUPFAM" id="SSF55729">
    <property type="entry name" value="Acyl-CoA N-acyltransferases (Nat)"/>
    <property type="match status" value="1"/>
</dbReference>
<name>A0AAV5NSX5_9VIBR</name>
<dbReference type="Gene3D" id="3.40.630.30">
    <property type="match status" value="1"/>
</dbReference>
<dbReference type="RefSeq" id="WP_126607231.1">
    <property type="nucleotide sequence ID" value="NZ_AP025144.1"/>
</dbReference>
<gene>
    <name evidence="2" type="ORF">GCM10007932_30960</name>
</gene>
<accession>A0AAV5NSX5</accession>
<sequence>MQDNLFTFPVLSYLDCEDLLRFERANRQWFETFIDERPEGFYCMKGVNLHIRECLKDYQSMTMLPTLIKNGRGEILGRANLHGIDLKKGEAWVGYRIAERSSGQGLATLVTQQLIHYAKTYRGLKTLRAYAATQNVASQRVLLNNQFQHTGTVNDFTCINGCMIDCYEYRLNLNVL</sequence>
<comment type="caution">
    <text evidence="2">The sequence shown here is derived from an EMBL/GenBank/DDBJ whole genome shotgun (WGS) entry which is preliminary data.</text>
</comment>
<protein>
    <submittedName>
        <fullName evidence="2">Alanine acetyltransferase</fullName>
    </submittedName>
</protein>
<feature type="domain" description="N-acetyltransferase" evidence="1">
    <location>
        <begin position="64"/>
        <end position="147"/>
    </location>
</feature>
<evidence type="ECO:0000259" key="1">
    <source>
        <dbReference type="Pfam" id="PF13302"/>
    </source>
</evidence>
<dbReference type="PANTHER" id="PTHR43328">
    <property type="entry name" value="ACETYLTRANSFERASE-RELATED"/>
    <property type="match status" value="1"/>
</dbReference>
<dbReference type="InterPro" id="IPR000182">
    <property type="entry name" value="GNAT_dom"/>
</dbReference>
<dbReference type="AlphaFoldDB" id="A0AAV5NSX5"/>
<dbReference type="Proteomes" id="UP001156690">
    <property type="component" value="Unassembled WGS sequence"/>
</dbReference>
<dbReference type="EMBL" id="BSNX01000037">
    <property type="protein sequence ID" value="GLQ73736.1"/>
    <property type="molecule type" value="Genomic_DNA"/>
</dbReference>
<dbReference type="InterPro" id="IPR016181">
    <property type="entry name" value="Acyl_CoA_acyltransferase"/>
</dbReference>
<reference evidence="3" key="1">
    <citation type="journal article" date="2019" name="Int. J. Syst. Evol. Microbiol.">
        <title>The Global Catalogue of Microorganisms (GCM) 10K type strain sequencing project: providing services to taxonomists for standard genome sequencing and annotation.</title>
        <authorList>
            <consortium name="The Broad Institute Genomics Platform"/>
            <consortium name="The Broad Institute Genome Sequencing Center for Infectious Disease"/>
            <person name="Wu L."/>
            <person name="Ma J."/>
        </authorList>
    </citation>
    <scope>NUCLEOTIDE SEQUENCE [LARGE SCALE GENOMIC DNA]</scope>
    <source>
        <strain evidence="3">NBRC 15640</strain>
    </source>
</reference>
<dbReference type="Pfam" id="PF13302">
    <property type="entry name" value="Acetyltransf_3"/>
    <property type="match status" value="1"/>
</dbReference>
<evidence type="ECO:0000313" key="2">
    <source>
        <dbReference type="EMBL" id="GLQ73736.1"/>
    </source>
</evidence>
<dbReference type="GO" id="GO:0016747">
    <property type="term" value="F:acyltransferase activity, transferring groups other than amino-acyl groups"/>
    <property type="evidence" value="ECO:0007669"/>
    <property type="project" value="InterPro"/>
</dbReference>
<keyword evidence="3" id="KW-1185">Reference proteome</keyword>
<organism evidence="2 3">
    <name type="scientific">Vibrio penaeicida</name>
    <dbReference type="NCBI Taxonomy" id="104609"/>
    <lineage>
        <taxon>Bacteria</taxon>
        <taxon>Pseudomonadati</taxon>
        <taxon>Pseudomonadota</taxon>
        <taxon>Gammaproteobacteria</taxon>
        <taxon>Vibrionales</taxon>
        <taxon>Vibrionaceae</taxon>
        <taxon>Vibrio</taxon>
    </lineage>
</organism>
<dbReference type="PANTHER" id="PTHR43328:SF1">
    <property type="entry name" value="N-ACETYLTRANSFERASE DOMAIN-CONTAINING PROTEIN"/>
    <property type="match status" value="1"/>
</dbReference>
<evidence type="ECO:0000313" key="3">
    <source>
        <dbReference type="Proteomes" id="UP001156690"/>
    </source>
</evidence>
<proteinExistence type="predicted"/>